<protein>
    <recommendedName>
        <fullName evidence="3">DUF2970 domain-containing protein</fullName>
    </recommendedName>
</protein>
<sequence length="77" mass="8681">MQMNTNENEPQDNSSKPMKVSWWAVIKSVLSAMLGVQSAKNRERDFTQGKAHHYIIIGIIATLLFIFTLVFVVSLVS</sequence>
<organism evidence="2">
    <name type="scientific">hydrothermal vent metagenome</name>
    <dbReference type="NCBI Taxonomy" id="652676"/>
    <lineage>
        <taxon>unclassified sequences</taxon>
        <taxon>metagenomes</taxon>
        <taxon>ecological metagenomes</taxon>
    </lineage>
</organism>
<evidence type="ECO:0000256" key="1">
    <source>
        <dbReference type="SAM" id="Phobius"/>
    </source>
</evidence>
<feature type="transmembrane region" description="Helical" evidence="1">
    <location>
        <begin position="51"/>
        <end position="76"/>
    </location>
</feature>
<dbReference type="EMBL" id="UOFL01000185">
    <property type="protein sequence ID" value="VAW79912.1"/>
    <property type="molecule type" value="Genomic_DNA"/>
</dbReference>
<feature type="transmembrane region" description="Helical" evidence="1">
    <location>
        <begin position="20"/>
        <end position="39"/>
    </location>
</feature>
<evidence type="ECO:0000313" key="2">
    <source>
        <dbReference type="EMBL" id="VAW79912.1"/>
    </source>
</evidence>
<dbReference type="InterPro" id="IPR021344">
    <property type="entry name" value="DUF2970"/>
</dbReference>
<keyword evidence="1" id="KW-0472">Membrane</keyword>
<keyword evidence="1" id="KW-1133">Transmembrane helix</keyword>
<dbReference type="Pfam" id="PF11174">
    <property type="entry name" value="DUF2970"/>
    <property type="match status" value="1"/>
</dbReference>
<name>A0A3B0YX29_9ZZZZ</name>
<gene>
    <name evidence="2" type="ORF">MNBD_GAMMA12-2682</name>
</gene>
<accession>A0A3B0YX29</accession>
<keyword evidence="1" id="KW-0812">Transmembrane</keyword>
<dbReference type="AlphaFoldDB" id="A0A3B0YX29"/>
<evidence type="ECO:0008006" key="3">
    <source>
        <dbReference type="Google" id="ProtNLM"/>
    </source>
</evidence>
<reference evidence="2" key="1">
    <citation type="submission" date="2018-06" db="EMBL/GenBank/DDBJ databases">
        <authorList>
            <person name="Zhirakovskaya E."/>
        </authorList>
    </citation>
    <scope>NUCLEOTIDE SEQUENCE</scope>
</reference>
<proteinExistence type="predicted"/>